<protein>
    <submittedName>
        <fullName evidence="1">Uncharacterized protein</fullName>
    </submittedName>
</protein>
<gene>
    <name evidence="1" type="ORF">PIB30_073595</name>
</gene>
<sequence length="106" mass="11153">IKKVADALATVGSPISDTKYTNIILDGLNAVITTVNTREPPLSIPDLEALLMAEEIQETLSIEAVEAVGAKEGETAGTTTTTCPNAKFVANWDTLQAIAISILINK</sequence>
<feature type="non-terminal residue" evidence="1">
    <location>
        <position position="1"/>
    </location>
</feature>
<accession>A0ABU6VMW2</accession>
<comment type="caution">
    <text evidence="1">The sequence shown here is derived from an EMBL/GenBank/DDBJ whole genome shotgun (WGS) entry which is preliminary data.</text>
</comment>
<evidence type="ECO:0000313" key="2">
    <source>
        <dbReference type="Proteomes" id="UP001341840"/>
    </source>
</evidence>
<keyword evidence="2" id="KW-1185">Reference proteome</keyword>
<organism evidence="1 2">
    <name type="scientific">Stylosanthes scabra</name>
    <dbReference type="NCBI Taxonomy" id="79078"/>
    <lineage>
        <taxon>Eukaryota</taxon>
        <taxon>Viridiplantae</taxon>
        <taxon>Streptophyta</taxon>
        <taxon>Embryophyta</taxon>
        <taxon>Tracheophyta</taxon>
        <taxon>Spermatophyta</taxon>
        <taxon>Magnoliopsida</taxon>
        <taxon>eudicotyledons</taxon>
        <taxon>Gunneridae</taxon>
        <taxon>Pentapetalae</taxon>
        <taxon>rosids</taxon>
        <taxon>fabids</taxon>
        <taxon>Fabales</taxon>
        <taxon>Fabaceae</taxon>
        <taxon>Papilionoideae</taxon>
        <taxon>50 kb inversion clade</taxon>
        <taxon>dalbergioids sensu lato</taxon>
        <taxon>Dalbergieae</taxon>
        <taxon>Pterocarpus clade</taxon>
        <taxon>Stylosanthes</taxon>
    </lineage>
</organism>
<name>A0ABU6VMW2_9FABA</name>
<proteinExistence type="predicted"/>
<dbReference type="EMBL" id="JASCZI010151931">
    <property type="protein sequence ID" value="MED6174937.1"/>
    <property type="molecule type" value="Genomic_DNA"/>
</dbReference>
<dbReference type="Proteomes" id="UP001341840">
    <property type="component" value="Unassembled WGS sequence"/>
</dbReference>
<evidence type="ECO:0000313" key="1">
    <source>
        <dbReference type="EMBL" id="MED6174937.1"/>
    </source>
</evidence>
<reference evidence="1 2" key="1">
    <citation type="journal article" date="2023" name="Plants (Basel)">
        <title>Bridging the Gap: Combining Genomics and Transcriptomics Approaches to Understand Stylosanthes scabra, an Orphan Legume from the Brazilian Caatinga.</title>
        <authorList>
            <person name="Ferreira-Neto J.R.C."/>
            <person name="da Silva M.D."/>
            <person name="Binneck E."/>
            <person name="de Melo N.F."/>
            <person name="da Silva R.H."/>
            <person name="de Melo A.L.T.M."/>
            <person name="Pandolfi V."/>
            <person name="Bustamante F.O."/>
            <person name="Brasileiro-Vidal A.C."/>
            <person name="Benko-Iseppon A.M."/>
        </authorList>
    </citation>
    <scope>NUCLEOTIDE SEQUENCE [LARGE SCALE GENOMIC DNA]</scope>
    <source>
        <tissue evidence="1">Leaves</tissue>
    </source>
</reference>